<dbReference type="EMBL" id="MU157862">
    <property type="protein sequence ID" value="KAF9527385.1"/>
    <property type="molecule type" value="Genomic_DNA"/>
</dbReference>
<feature type="compositionally biased region" description="Low complexity" evidence="1">
    <location>
        <begin position="14"/>
        <end position="31"/>
    </location>
</feature>
<comment type="caution">
    <text evidence="2">The sequence shown here is derived from an EMBL/GenBank/DDBJ whole genome shotgun (WGS) entry which is preliminary data.</text>
</comment>
<feature type="region of interest" description="Disordered" evidence="1">
    <location>
        <begin position="150"/>
        <end position="202"/>
    </location>
</feature>
<evidence type="ECO:0000256" key="1">
    <source>
        <dbReference type="SAM" id="MobiDB-lite"/>
    </source>
</evidence>
<accession>A0A9P6EE56</accession>
<feature type="compositionally biased region" description="Low complexity" evidence="1">
    <location>
        <begin position="103"/>
        <end position="119"/>
    </location>
</feature>
<evidence type="ECO:0000313" key="3">
    <source>
        <dbReference type="Proteomes" id="UP000807306"/>
    </source>
</evidence>
<keyword evidence="3" id="KW-1185">Reference proteome</keyword>
<evidence type="ECO:0000313" key="2">
    <source>
        <dbReference type="EMBL" id="KAF9527385.1"/>
    </source>
</evidence>
<gene>
    <name evidence="2" type="ORF">CPB83DRAFT_895397</name>
</gene>
<feature type="region of interest" description="Disordered" evidence="1">
    <location>
        <begin position="103"/>
        <end position="122"/>
    </location>
</feature>
<proteinExistence type="predicted"/>
<reference evidence="2" key="1">
    <citation type="submission" date="2020-11" db="EMBL/GenBank/DDBJ databases">
        <authorList>
            <consortium name="DOE Joint Genome Institute"/>
            <person name="Ahrendt S."/>
            <person name="Riley R."/>
            <person name="Andreopoulos W."/>
            <person name="Labutti K."/>
            <person name="Pangilinan J."/>
            <person name="Ruiz-Duenas F.J."/>
            <person name="Barrasa J.M."/>
            <person name="Sanchez-Garcia M."/>
            <person name="Camarero S."/>
            <person name="Miyauchi S."/>
            <person name="Serrano A."/>
            <person name="Linde D."/>
            <person name="Babiker R."/>
            <person name="Drula E."/>
            <person name="Ayuso-Fernandez I."/>
            <person name="Pacheco R."/>
            <person name="Padilla G."/>
            <person name="Ferreira P."/>
            <person name="Barriuso J."/>
            <person name="Kellner H."/>
            <person name="Castanera R."/>
            <person name="Alfaro M."/>
            <person name="Ramirez L."/>
            <person name="Pisabarro A.G."/>
            <person name="Kuo A."/>
            <person name="Tritt A."/>
            <person name="Lipzen A."/>
            <person name="He G."/>
            <person name="Yan M."/>
            <person name="Ng V."/>
            <person name="Cullen D."/>
            <person name="Martin F."/>
            <person name="Rosso M.-N."/>
            <person name="Henrissat B."/>
            <person name="Hibbett D."/>
            <person name="Martinez A.T."/>
            <person name="Grigoriev I.V."/>
        </authorList>
    </citation>
    <scope>NUCLEOTIDE SEQUENCE</scope>
    <source>
        <strain evidence="2">CBS 506.95</strain>
    </source>
</reference>
<feature type="region of interest" description="Disordered" evidence="1">
    <location>
        <begin position="1"/>
        <end position="31"/>
    </location>
</feature>
<dbReference type="AlphaFoldDB" id="A0A9P6EE56"/>
<sequence>MRIAGFASTESKNQVPPTTPQQTPRVPVQHPQAEASVHFIPQAPRIRAGLPSSNFPVVPMAPMDPATAISSSVAIKQRPGGRRNSFVANDSWSSSSISKSRIKSRIPTTSTPTFTGSSTAGLSHAPHIPLASRYPAAKYHNVASPQVVNPGESWASSTPGVVPSPPPTPWTYTHSSASQAQHRHEPPLHPPEPMSWPTSSPDPSAATYHVPTFLQRLLLPGTLFPRNQTLKKSLNSLEICYLGRFTCIMLLETAIEGIVDIQDFETHVTMPPQYKKLKDTWEAFIDSVMRE</sequence>
<dbReference type="Proteomes" id="UP000807306">
    <property type="component" value="Unassembled WGS sequence"/>
</dbReference>
<organism evidence="2 3">
    <name type="scientific">Crepidotus variabilis</name>
    <dbReference type="NCBI Taxonomy" id="179855"/>
    <lineage>
        <taxon>Eukaryota</taxon>
        <taxon>Fungi</taxon>
        <taxon>Dikarya</taxon>
        <taxon>Basidiomycota</taxon>
        <taxon>Agaricomycotina</taxon>
        <taxon>Agaricomycetes</taxon>
        <taxon>Agaricomycetidae</taxon>
        <taxon>Agaricales</taxon>
        <taxon>Agaricineae</taxon>
        <taxon>Crepidotaceae</taxon>
        <taxon>Crepidotus</taxon>
    </lineage>
</organism>
<name>A0A9P6EE56_9AGAR</name>
<protein>
    <submittedName>
        <fullName evidence="2">Uncharacterized protein</fullName>
    </submittedName>
</protein>